<evidence type="ECO:0000256" key="10">
    <source>
        <dbReference type="SAM" id="MobiDB-lite"/>
    </source>
</evidence>
<keyword evidence="7" id="KW-0539">Nucleus</keyword>
<evidence type="ECO:0000256" key="5">
    <source>
        <dbReference type="ARBA" id="ARBA00022737"/>
    </source>
</evidence>
<dbReference type="Pfam" id="PF00400">
    <property type="entry name" value="WD40"/>
    <property type="match status" value="6"/>
</dbReference>
<keyword evidence="3" id="KW-0507">mRNA processing</keyword>
<keyword evidence="2 9" id="KW-0853">WD repeat</keyword>
<comment type="caution">
    <text evidence="11">The sequence shown here is derived from an EMBL/GenBank/DDBJ whole genome shotgun (WGS) entry which is preliminary data.</text>
</comment>
<feature type="repeat" description="WD" evidence="9">
    <location>
        <begin position="418"/>
        <end position="450"/>
    </location>
</feature>
<dbReference type="InterPro" id="IPR001680">
    <property type="entry name" value="WD40_rpt"/>
</dbReference>
<dbReference type="SMART" id="SM00320">
    <property type="entry name" value="WD40"/>
    <property type="match status" value="7"/>
</dbReference>
<keyword evidence="5" id="KW-0677">Repeat</keyword>
<keyword evidence="6" id="KW-0508">mRNA splicing</keyword>
<dbReference type="SUPFAM" id="SSF50978">
    <property type="entry name" value="WD40 repeat-like"/>
    <property type="match status" value="1"/>
</dbReference>
<dbReference type="GO" id="GO:0000398">
    <property type="term" value="P:mRNA splicing, via spliceosome"/>
    <property type="evidence" value="ECO:0007669"/>
    <property type="project" value="InterPro"/>
</dbReference>
<evidence type="ECO:0000256" key="3">
    <source>
        <dbReference type="ARBA" id="ARBA00022664"/>
    </source>
</evidence>
<feature type="region of interest" description="Disordered" evidence="10">
    <location>
        <begin position="1"/>
        <end position="41"/>
    </location>
</feature>
<evidence type="ECO:0000313" key="12">
    <source>
        <dbReference type="Proteomes" id="UP001344447"/>
    </source>
</evidence>
<gene>
    <name evidence="11" type="ORF">RB653_008960</name>
</gene>
<dbReference type="PROSITE" id="PS50294">
    <property type="entry name" value="WD_REPEATS_REGION"/>
    <property type="match status" value="4"/>
</dbReference>
<dbReference type="InterPro" id="IPR032847">
    <property type="entry name" value="PRPF17"/>
</dbReference>
<sequence length="583" mass="66474">MDLLSAYNDSDEEEPTTTTNTTETSTAPTINNTNNNNNNKSITSFKPSSLAPLVTSIRVIENKINPNDKILLYNPTVESMEGDIFGPKKPFSSNEKKLDSKFKNHTNGIVEDYHINDYAFNQQVLQFKNRGYSENPNNSSELIGHRKDENNSENKNSNNDNNNNSNNKNKDKRKRNITDDPSNINGYLGPWGTTKAEFELKQGRENDMVSIETNLTEQQRAFMDSRVKKQKGKDEEDDDDSKSVGLNTSIFHGKVKKDYMGRSWLDPPSDLRLVTPDTFIPKKLVHSYTGHTKGVAAIRYIPKYGHLLLSAGMDNTVKIWDAYGDRRCIQTYMGHSQAVRDICFSNDGRRFLSCGYDRQTRLWDTETGKILNSFSNGKIPYCIKFNPDDDKQDQFLSGGSDKKIIQWDIKSNEIVQEYDQHLGSVNTITFLDDNRRFVTSSDDKSLRVWDWGIPVVIKYISDPSMHSMPAVALHPKGKWFAAQSLDNQILIYSARDRFRMNKKKRFLGHNVSGYACQLSFSPDGKFICSGDSTGKAFFWDWKTSKIVKTINAHNNVCIGIEWSPLEPSKVITCSWNNEIKLWD</sequence>
<feature type="compositionally biased region" description="Low complexity" evidence="10">
    <location>
        <begin position="153"/>
        <end position="167"/>
    </location>
</feature>
<feature type="compositionally biased region" description="Low complexity" evidence="10">
    <location>
        <begin position="16"/>
        <end position="39"/>
    </location>
</feature>
<dbReference type="CDD" id="cd00200">
    <property type="entry name" value="WD40"/>
    <property type="match status" value="1"/>
</dbReference>
<reference evidence="11 12" key="1">
    <citation type="submission" date="2023-11" db="EMBL/GenBank/DDBJ databases">
        <title>Dfirmibasis_genome.</title>
        <authorList>
            <person name="Edelbroek B."/>
            <person name="Kjellin J."/>
            <person name="Jerlstrom-Hultqvist J."/>
            <person name="Soderbom F."/>
        </authorList>
    </citation>
    <scope>NUCLEOTIDE SEQUENCE [LARGE SCALE GENOMIC DNA]</scope>
    <source>
        <strain evidence="11 12">TNS-C-14</strain>
    </source>
</reference>
<evidence type="ECO:0000313" key="11">
    <source>
        <dbReference type="EMBL" id="KAK5579279.1"/>
    </source>
</evidence>
<feature type="compositionally biased region" description="Basic and acidic residues" evidence="10">
    <location>
        <begin position="143"/>
        <end position="152"/>
    </location>
</feature>
<dbReference type="EMBL" id="JAVFKY010000003">
    <property type="protein sequence ID" value="KAK5579279.1"/>
    <property type="molecule type" value="Genomic_DNA"/>
</dbReference>
<dbReference type="InterPro" id="IPR020472">
    <property type="entry name" value="WD40_PAC1"/>
</dbReference>
<evidence type="ECO:0000256" key="6">
    <source>
        <dbReference type="ARBA" id="ARBA00023187"/>
    </source>
</evidence>
<organism evidence="11 12">
    <name type="scientific">Dictyostelium firmibasis</name>
    <dbReference type="NCBI Taxonomy" id="79012"/>
    <lineage>
        <taxon>Eukaryota</taxon>
        <taxon>Amoebozoa</taxon>
        <taxon>Evosea</taxon>
        <taxon>Eumycetozoa</taxon>
        <taxon>Dictyostelia</taxon>
        <taxon>Dictyosteliales</taxon>
        <taxon>Dictyosteliaceae</taxon>
        <taxon>Dictyostelium</taxon>
    </lineage>
</organism>
<dbReference type="FunFam" id="2.130.10.10:FF:000034">
    <property type="entry name" value="Pre-mRNA-processing factor 17, putative"/>
    <property type="match status" value="1"/>
</dbReference>
<proteinExistence type="predicted"/>
<evidence type="ECO:0000256" key="8">
    <source>
        <dbReference type="ARBA" id="ARBA00068146"/>
    </source>
</evidence>
<dbReference type="PROSITE" id="PS50082">
    <property type="entry name" value="WD_REPEATS_2"/>
    <property type="match status" value="4"/>
</dbReference>
<dbReference type="GO" id="GO:0071013">
    <property type="term" value="C:catalytic step 2 spliceosome"/>
    <property type="evidence" value="ECO:0007669"/>
    <property type="project" value="InterPro"/>
</dbReference>
<evidence type="ECO:0000256" key="9">
    <source>
        <dbReference type="PROSITE-ProRule" id="PRU00221"/>
    </source>
</evidence>
<comment type="subcellular location">
    <subcellularLocation>
        <location evidence="1">Nucleus</location>
    </subcellularLocation>
</comment>
<keyword evidence="4" id="KW-0747">Spliceosome</keyword>
<evidence type="ECO:0000256" key="1">
    <source>
        <dbReference type="ARBA" id="ARBA00004123"/>
    </source>
</evidence>
<dbReference type="Proteomes" id="UP001344447">
    <property type="component" value="Unassembled WGS sequence"/>
</dbReference>
<dbReference type="PRINTS" id="PR00320">
    <property type="entry name" value="GPROTEINBRPT"/>
</dbReference>
<feature type="compositionally biased region" description="Polar residues" evidence="10">
    <location>
        <begin position="130"/>
        <end position="141"/>
    </location>
</feature>
<evidence type="ECO:0000256" key="2">
    <source>
        <dbReference type="ARBA" id="ARBA00022574"/>
    </source>
</evidence>
<feature type="region of interest" description="Disordered" evidence="10">
    <location>
        <begin position="130"/>
        <end position="191"/>
    </location>
</feature>
<dbReference type="PANTHER" id="PTHR43979:SF1">
    <property type="entry name" value="PRE-MRNA-PROCESSING FACTOR 17"/>
    <property type="match status" value="1"/>
</dbReference>
<keyword evidence="12" id="KW-1185">Reference proteome</keyword>
<dbReference type="PANTHER" id="PTHR43979">
    <property type="entry name" value="PRE-MRNA-PROCESSING FACTOR 17"/>
    <property type="match status" value="1"/>
</dbReference>
<feature type="repeat" description="WD" evidence="9">
    <location>
        <begin position="332"/>
        <end position="373"/>
    </location>
</feature>
<accession>A0AAN7TTC7</accession>
<feature type="repeat" description="WD" evidence="9">
    <location>
        <begin position="550"/>
        <end position="583"/>
    </location>
</feature>
<dbReference type="Gene3D" id="2.130.10.10">
    <property type="entry name" value="YVTN repeat-like/Quinoprotein amine dehydrogenase"/>
    <property type="match status" value="1"/>
</dbReference>
<feature type="region of interest" description="Disordered" evidence="10">
    <location>
        <begin position="220"/>
        <end position="244"/>
    </location>
</feature>
<evidence type="ECO:0000256" key="4">
    <source>
        <dbReference type="ARBA" id="ARBA00022728"/>
    </source>
</evidence>
<protein>
    <recommendedName>
        <fullName evidence="8">Pre-mRNA-processing factor 17</fullName>
    </recommendedName>
</protein>
<dbReference type="AlphaFoldDB" id="A0AAN7TTC7"/>
<dbReference type="InterPro" id="IPR036322">
    <property type="entry name" value="WD40_repeat_dom_sf"/>
</dbReference>
<evidence type="ECO:0000256" key="7">
    <source>
        <dbReference type="ARBA" id="ARBA00023242"/>
    </source>
</evidence>
<feature type="repeat" description="WD" evidence="9">
    <location>
        <begin position="288"/>
        <end position="321"/>
    </location>
</feature>
<dbReference type="InterPro" id="IPR015943">
    <property type="entry name" value="WD40/YVTN_repeat-like_dom_sf"/>
</dbReference>
<dbReference type="GO" id="GO:0003729">
    <property type="term" value="F:mRNA binding"/>
    <property type="evidence" value="ECO:0007669"/>
    <property type="project" value="TreeGrafter"/>
</dbReference>
<name>A0AAN7TTC7_9MYCE</name>